<evidence type="ECO:0000313" key="1">
    <source>
        <dbReference type="EMBL" id="BCA27382.1"/>
    </source>
</evidence>
<evidence type="ECO:0008006" key="3">
    <source>
        <dbReference type="Google" id="ProtNLM"/>
    </source>
</evidence>
<proteinExistence type="predicted"/>
<protein>
    <recommendedName>
        <fullName evidence="3">DUF1173 domain-containing protein</fullName>
    </recommendedName>
</protein>
<dbReference type="Pfam" id="PF06666">
    <property type="entry name" value="DUF1173"/>
    <property type="match status" value="1"/>
</dbReference>
<dbReference type="EMBL" id="AP022642">
    <property type="protein sequence ID" value="BCA27382.1"/>
    <property type="molecule type" value="Genomic_DNA"/>
</dbReference>
<reference evidence="1 2" key="1">
    <citation type="journal article" date="2020" name="Microbiol. Resour. Announc.">
        <title>Complete genome sequence of Pseudomonas otitidis strain MrB4, isolated from Lake Biwa in Japan.</title>
        <authorList>
            <person name="Miyazaki K."/>
            <person name="Hase E."/>
            <person name="Maruya T."/>
        </authorList>
    </citation>
    <scope>NUCLEOTIDE SEQUENCE [LARGE SCALE GENOMIC DNA]</scope>
    <source>
        <strain evidence="1 2">MrB4</strain>
    </source>
</reference>
<dbReference type="KEGG" id="poj:PtoMrB4_13590"/>
<organism evidence="1 2">
    <name type="scientific">Metapseudomonas otitidis</name>
    <dbReference type="NCBI Taxonomy" id="319939"/>
    <lineage>
        <taxon>Bacteria</taxon>
        <taxon>Pseudomonadati</taxon>
        <taxon>Pseudomonadota</taxon>
        <taxon>Gammaproteobacteria</taxon>
        <taxon>Pseudomonadales</taxon>
        <taxon>Pseudomonadaceae</taxon>
        <taxon>Metapseudomonas</taxon>
    </lineage>
</organism>
<accession>A0A679GEF8</accession>
<sequence>MGKTYEVRVISTQKKYSREFQIEKEFEVGWKLVLRRAHGTPVICLCPGNGNRYLSVKHREGSDNYHLARYANTGPEHANDCRFHAYAPERSGLQGYAAGVVEEADDNTLRIRLAHGLRVNDAAPVENDADDVPRTPGVKKPSIRLLGLLQLLWLEAGLAKWYPLMEGKRKPANVAYWVSESAKRIRASRMTVHDVLLVSAKKNSNRATRNAEVVDLARKHSRRLIAVSPLASFNPERRSLVQLSLSGPFGMPSMDIRAEVRRRVERSFAAELAAWEAGSEVIAIAQLNLKKGRYADVLDLALMRVSERMIPLDSGYEAAIEAKLHAEGRAFFKPPRFEAEDEIFPDFWLLDMGRDTQYPLEVFGMNTPAYQVRRQRKIRWYNVRFGPTGWWYWDAFNDSQGNAIPALPKREIDYRDKENAEAADDDVSDL</sequence>
<name>A0A679GEF8_9GAMM</name>
<dbReference type="InterPro" id="IPR009553">
    <property type="entry name" value="DUF1173"/>
</dbReference>
<gene>
    <name evidence="1" type="ORF">PtoMrB4_13590</name>
</gene>
<dbReference type="Proteomes" id="UP000501237">
    <property type="component" value="Chromosome"/>
</dbReference>
<dbReference type="AlphaFoldDB" id="A0A679GEF8"/>
<evidence type="ECO:0000313" key="2">
    <source>
        <dbReference type="Proteomes" id="UP000501237"/>
    </source>
</evidence>
<dbReference type="GeneID" id="57396575"/>
<dbReference type="RefSeq" id="WP_172432855.1">
    <property type="nucleotide sequence ID" value="NZ_AP022642.1"/>
</dbReference>